<evidence type="ECO:0000313" key="2">
    <source>
        <dbReference type="Proteomes" id="UP000460318"/>
    </source>
</evidence>
<sequence length="83" mass="9573">MGILKSIWRFFVPRERTLIFTSFNSDEFVRMKNKLIQSGIPHRSKITNWANDHGGGLQPRRMQYDIYVASEDENNAVGTADAK</sequence>
<gene>
    <name evidence="1" type="ORF">GRF59_08000</name>
</gene>
<evidence type="ECO:0008006" key="3">
    <source>
        <dbReference type="Google" id="ProtNLM"/>
    </source>
</evidence>
<dbReference type="RefSeq" id="WP_160497067.1">
    <property type="nucleotide sequence ID" value="NZ_WUBI01000001.1"/>
</dbReference>
<organism evidence="1 2">
    <name type="scientific">Paenibacillus dendrobii</name>
    <dbReference type="NCBI Taxonomy" id="2691084"/>
    <lineage>
        <taxon>Bacteria</taxon>
        <taxon>Bacillati</taxon>
        <taxon>Bacillota</taxon>
        <taxon>Bacilli</taxon>
        <taxon>Bacillales</taxon>
        <taxon>Paenibacillaceae</taxon>
        <taxon>Paenibacillus</taxon>
    </lineage>
</organism>
<protein>
    <recommendedName>
        <fullName evidence="3">DUF2007 domain-containing protein</fullName>
    </recommendedName>
</protein>
<name>A0A7X3IHS5_9BACL</name>
<proteinExistence type="predicted"/>
<accession>A0A7X3IHS5</accession>
<dbReference type="EMBL" id="WUBI01000001">
    <property type="protein sequence ID" value="MWV43576.1"/>
    <property type="molecule type" value="Genomic_DNA"/>
</dbReference>
<keyword evidence="2" id="KW-1185">Reference proteome</keyword>
<reference evidence="1 2" key="1">
    <citation type="submission" date="2019-12" db="EMBL/GenBank/DDBJ databases">
        <title>Paenibacillus sp. nov., an endophytic bacterium isolated from the stem of Dendrobium.</title>
        <authorList>
            <person name="Zhao R."/>
        </authorList>
    </citation>
    <scope>NUCLEOTIDE SEQUENCE [LARGE SCALE GENOMIC DNA]</scope>
    <source>
        <strain evidence="1 2">HJL G12</strain>
    </source>
</reference>
<evidence type="ECO:0000313" key="1">
    <source>
        <dbReference type="EMBL" id="MWV43576.1"/>
    </source>
</evidence>
<comment type="caution">
    <text evidence="1">The sequence shown here is derived from an EMBL/GenBank/DDBJ whole genome shotgun (WGS) entry which is preliminary data.</text>
</comment>
<dbReference type="Proteomes" id="UP000460318">
    <property type="component" value="Unassembled WGS sequence"/>
</dbReference>
<dbReference type="AlphaFoldDB" id="A0A7X3IHS5"/>